<sequence>MFASVLCLLLLAVVGLGPMVALASPATPVVNTSSLSWTPAPDHQTTCESPATFASDPSLEPADWRECAAMYSSWAAENGTFRLLPGKKLGGTGGENDETVAAQEGGDNGGPVVLLRETDCVLAVRPMDPTKAPFTVGDRDVYMLLGESLKKFSHGTEVAVSGVVKCADVGGEKAGLMWQLAKTVE</sequence>
<feature type="chain" id="PRO_5044255873" evidence="1">
    <location>
        <begin position="24"/>
        <end position="185"/>
    </location>
</feature>
<evidence type="ECO:0000259" key="2">
    <source>
        <dbReference type="Pfam" id="PF14856"/>
    </source>
</evidence>
<organism evidence="3 4">
    <name type="scientific">Purpureocillium lavendulum</name>
    <dbReference type="NCBI Taxonomy" id="1247861"/>
    <lineage>
        <taxon>Eukaryota</taxon>
        <taxon>Fungi</taxon>
        <taxon>Dikarya</taxon>
        <taxon>Ascomycota</taxon>
        <taxon>Pezizomycotina</taxon>
        <taxon>Sordariomycetes</taxon>
        <taxon>Hypocreomycetidae</taxon>
        <taxon>Hypocreales</taxon>
        <taxon>Ophiocordycipitaceae</taxon>
        <taxon>Purpureocillium</taxon>
    </lineage>
</organism>
<keyword evidence="1" id="KW-0732">Signal</keyword>
<evidence type="ECO:0000313" key="3">
    <source>
        <dbReference type="EMBL" id="KAJ6438840.1"/>
    </source>
</evidence>
<proteinExistence type="predicted"/>
<reference evidence="3" key="1">
    <citation type="submission" date="2023-01" db="EMBL/GenBank/DDBJ databases">
        <title>The growth and conidiation of Purpureocillium lavendulum are regulated by nitrogen source and histone H3K14 acetylation.</title>
        <authorList>
            <person name="Tang P."/>
            <person name="Han J."/>
            <person name="Zhang C."/>
            <person name="Tang P."/>
            <person name="Qi F."/>
            <person name="Zhang K."/>
            <person name="Liang L."/>
        </authorList>
    </citation>
    <scope>NUCLEOTIDE SEQUENCE</scope>
    <source>
        <strain evidence="3">YMF1.00683</strain>
    </source>
</reference>
<dbReference type="InterPro" id="IPR029226">
    <property type="entry name" value="Ecp2-like"/>
</dbReference>
<dbReference type="EMBL" id="JAQHRD010000007">
    <property type="protein sequence ID" value="KAJ6438840.1"/>
    <property type="molecule type" value="Genomic_DNA"/>
</dbReference>
<gene>
    <name evidence="3" type="ORF">O9K51_08241</name>
</gene>
<comment type="caution">
    <text evidence="3">The sequence shown here is derived from an EMBL/GenBank/DDBJ whole genome shotgun (WGS) entry which is preliminary data.</text>
</comment>
<dbReference type="AlphaFoldDB" id="A0AB34FKP1"/>
<evidence type="ECO:0000256" key="1">
    <source>
        <dbReference type="SAM" id="SignalP"/>
    </source>
</evidence>
<dbReference type="Pfam" id="PF14856">
    <property type="entry name" value="Hce2"/>
    <property type="match status" value="1"/>
</dbReference>
<keyword evidence="4" id="KW-1185">Reference proteome</keyword>
<name>A0AB34FKP1_9HYPO</name>
<feature type="domain" description="Ecp2 effector protein-like" evidence="2">
    <location>
        <begin position="47"/>
        <end position="166"/>
    </location>
</feature>
<accession>A0AB34FKP1</accession>
<dbReference type="Proteomes" id="UP001163105">
    <property type="component" value="Unassembled WGS sequence"/>
</dbReference>
<protein>
    <submittedName>
        <fullName evidence="3">Necrosis-inducing factor domain-containing protein</fullName>
    </submittedName>
</protein>
<evidence type="ECO:0000313" key="4">
    <source>
        <dbReference type="Proteomes" id="UP001163105"/>
    </source>
</evidence>
<feature type="signal peptide" evidence="1">
    <location>
        <begin position="1"/>
        <end position="23"/>
    </location>
</feature>